<feature type="transmembrane region" description="Helical" evidence="1">
    <location>
        <begin position="90"/>
        <end position="107"/>
    </location>
</feature>
<dbReference type="AlphaFoldDB" id="A0A1M3L5R3"/>
<feature type="domain" description="Sphingomyelin synthase-like" evidence="2">
    <location>
        <begin position="134"/>
        <end position="190"/>
    </location>
</feature>
<dbReference type="Pfam" id="PF14360">
    <property type="entry name" value="PAP2_C"/>
    <property type="match status" value="1"/>
</dbReference>
<protein>
    <recommendedName>
        <fullName evidence="2">Sphingomyelin synthase-like domain-containing protein</fullName>
    </recommendedName>
</protein>
<feature type="transmembrane region" description="Helical" evidence="1">
    <location>
        <begin position="158"/>
        <end position="176"/>
    </location>
</feature>
<evidence type="ECO:0000313" key="3">
    <source>
        <dbReference type="EMBL" id="OJX60804.1"/>
    </source>
</evidence>
<evidence type="ECO:0000259" key="2">
    <source>
        <dbReference type="Pfam" id="PF14360"/>
    </source>
</evidence>
<keyword evidence="1" id="KW-1133">Transmembrane helix</keyword>
<feature type="transmembrane region" description="Helical" evidence="1">
    <location>
        <begin position="16"/>
        <end position="34"/>
    </location>
</feature>
<comment type="caution">
    <text evidence="3">The sequence shown here is derived from an EMBL/GenBank/DDBJ whole genome shotgun (WGS) entry which is preliminary data.</text>
</comment>
<dbReference type="InterPro" id="IPR025749">
    <property type="entry name" value="Sphingomyelin_synth-like_dom"/>
</dbReference>
<feature type="transmembrane region" description="Helical" evidence="1">
    <location>
        <begin position="135"/>
        <end position="151"/>
    </location>
</feature>
<evidence type="ECO:0000256" key="1">
    <source>
        <dbReference type="SAM" id="Phobius"/>
    </source>
</evidence>
<dbReference type="Gene3D" id="1.20.144.10">
    <property type="entry name" value="Phosphatidic acid phosphatase type 2/haloperoxidase"/>
    <property type="match status" value="1"/>
</dbReference>
<keyword evidence="1" id="KW-0812">Transmembrane</keyword>
<evidence type="ECO:0000313" key="4">
    <source>
        <dbReference type="Proteomes" id="UP000184233"/>
    </source>
</evidence>
<name>A0A1M3L5R3_9BACT</name>
<feature type="transmembrane region" description="Helical" evidence="1">
    <location>
        <begin position="58"/>
        <end position="78"/>
    </location>
</feature>
<keyword evidence="1" id="KW-0472">Membrane</keyword>
<accession>A0A1M3L5R3</accession>
<dbReference type="Proteomes" id="UP000184233">
    <property type="component" value="Unassembled WGS sequence"/>
</dbReference>
<reference evidence="3 4" key="1">
    <citation type="submission" date="2016-09" db="EMBL/GenBank/DDBJ databases">
        <title>Genome-resolved meta-omics ties microbial dynamics to process performance in biotechnology for thiocyanate degradation.</title>
        <authorList>
            <person name="Kantor R.S."/>
            <person name="Huddy R.J."/>
            <person name="Iyer R."/>
            <person name="Thomas B.C."/>
            <person name="Brown C.T."/>
            <person name="Anantharaman K."/>
            <person name="Tringe S."/>
            <person name="Hettich R.L."/>
            <person name="Harrison S.T."/>
            <person name="Banfield J.F."/>
        </authorList>
    </citation>
    <scope>NUCLEOTIDE SEQUENCE [LARGE SCALE GENOMIC DNA]</scope>
    <source>
        <strain evidence="3">59-99</strain>
    </source>
</reference>
<sequence length="209" mass="22918">MTWSEVLADGKERQTLFATLAGIAIALFSYTRFLRAVEARQGVSFIDPVHALAGPIDLTWPIFLVLYGGLILAIAVLARRPLDLLAAMRTYTILIVMRMACMWSLPLDPPPTMITLADPFVETFTPGSAALTRDLFFSGHTSILVMMALIVRTRRLRIVFGALATVMAVAVTLQHVHYTVDVLVAPMAAWLAVTIAGARPTDRQAPRRS</sequence>
<proteinExistence type="predicted"/>
<feature type="transmembrane region" description="Helical" evidence="1">
    <location>
        <begin position="182"/>
        <end position="198"/>
    </location>
</feature>
<gene>
    <name evidence="3" type="ORF">BGO89_04365</name>
</gene>
<organism evidence="3 4">
    <name type="scientific">Candidatus Kapaibacterium thiocyanatum</name>
    <dbReference type="NCBI Taxonomy" id="1895771"/>
    <lineage>
        <taxon>Bacteria</taxon>
        <taxon>Pseudomonadati</taxon>
        <taxon>Candidatus Kapaibacteriota</taxon>
        <taxon>Candidatus Kapaibacteriia</taxon>
        <taxon>Candidatus Kapaibacteriales</taxon>
        <taxon>Candidatus Kapaibacteriaceae</taxon>
        <taxon>Candidatus Kapaibacterium</taxon>
    </lineage>
</organism>
<dbReference type="STRING" id="1895771.BGO89_04365"/>
<dbReference type="EMBL" id="MKVH01000003">
    <property type="protein sequence ID" value="OJX60804.1"/>
    <property type="molecule type" value="Genomic_DNA"/>
</dbReference>